<dbReference type="SMART" id="SM00530">
    <property type="entry name" value="HTH_XRE"/>
    <property type="match status" value="1"/>
</dbReference>
<comment type="caution">
    <text evidence="2">The sequence shown here is derived from an EMBL/GenBank/DDBJ whole genome shotgun (WGS) entry which is preliminary data.</text>
</comment>
<dbReference type="GO" id="GO:0003677">
    <property type="term" value="F:DNA binding"/>
    <property type="evidence" value="ECO:0007669"/>
    <property type="project" value="InterPro"/>
</dbReference>
<reference evidence="2 3" key="1">
    <citation type="journal article" date="2014" name="Genome Announc.">
        <title>Draft genome sequences of eight enterohepatic helicobacter species isolated from both laboratory and wild rodents.</title>
        <authorList>
            <person name="Sheh A."/>
            <person name="Shen Z."/>
            <person name="Fox J.G."/>
        </authorList>
    </citation>
    <scope>NUCLEOTIDE SEQUENCE [LARGE SCALE GENOMIC DNA]</scope>
    <source>
        <strain evidence="2 3">MIT 01-6451</strain>
    </source>
</reference>
<dbReference type="AlphaFoldDB" id="A0A4U8TS74"/>
<dbReference type="InterPro" id="IPR010982">
    <property type="entry name" value="Lambda_DNA-bd_dom_sf"/>
</dbReference>
<proteinExistence type="predicted"/>
<dbReference type="InterPro" id="IPR001387">
    <property type="entry name" value="Cro/C1-type_HTH"/>
</dbReference>
<organism evidence="2 3">
    <name type="scientific">Helicobacter japonicus</name>
    <dbReference type="NCBI Taxonomy" id="425400"/>
    <lineage>
        <taxon>Bacteria</taxon>
        <taxon>Pseudomonadati</taxon>
        <taxon>Campylobacterota</taxon>
        <taxon>Epsilonproteobacteria</taxon>
        <taxon>Campylobacterales</taxon>
        <taxon>Helicobacteraceae</taxon>
        <taxon>Helicobacter</taxon>
    </lineage>
</organism>
<feature type="domain" description="HTH cro/C1-type" evidence="1">
    <location>
        <begin position="20"/>
        <end position="77"/>
    </location>
</feature>
<dbReference type="Proteomes" id="UP000029707">
    <property type="component" value="Unassembled WGS sequence"/>
</dbReference>
<dbReference type="RefSeq" id="WP_034361337.1">
    <property type="nucleotide sequence ID" value="NZ_CAJUDB010000012.1"/>
</dbReference>
<accession>A0A4U8TS74</accession>
<dbReference type="OrthoDB" id="5360811at2"/>
<dbReference type="Pfam" id="PF01381">
    <property type="entry name" value="HTH_3"/>
    <property type="match status" value="1"/>
</dbReference>
<dbReference type="STRING" id="425400.LS65_03605"/>
<sequence length="81" mass="9321">MKKIQDKYIDNAYRIIGLNVKKARELRGLTQLELSLAIGHKSVSVVSCAEIYHKRQHFNIEHLLKIAQALEVNIQSFFEGL</sequence>
<keyword evidence="3" id="KW-1185">Reference proteome</keyword>
<evidence type="ECO:0000313" key="2">
    <source>
        <dbReference type="EMBL" id="TLE03457.1"/>
    </source>
</evidence>
<name>A0A4U8TS74_9HELI</name>
<evidence type="ECO:0000259" key="1">
    <source>
        <dbReference type="PROSITE" id="PS50943"/>
    </source>
</evidence>
<dbReference type="SUPFAM" id="SSF47413">
    <property type="entry name" value="lambda repressor-like DNA-binding domains"/>
    <property type="match status" value="1"/>
</dbReference>
<gene>
    <name evidence="2" type="ORF">LS65_001440</name>
</gene>
<evidence type="ECO:0000313" key="3">
    <source>
        <dbReference type="Proteomes" id="UP000029707"/>
    </source>
</evidence>
<dbReference type="PROSITE" id="PS50943">
    <property type="entry name" value="HTH_CROC1"/>
    <property type="match status" value="1"/>
</dbReference>
<dbReference type="Gene3D" id="1.10.260.40">
    <property type="entry name" value="lambda repressor-like DNA-binding domains"/>
    <property type="match status" value="1"/>
</dbReference>
<dbReference type="CDD" id="cd00093">
    <property type="entry name" value="HTH_XRE"/>
    <property type="match status" value="1"/>
</dbReference>
<dbReference type="EMBL" id="JRMQ02000001">
    <property type="protein sequence ID" value="TLE03457.1"/>
    <property type="molecule type" value="Genomic_DNA"/>
</dbReference>
<protein>
    <submittedName>
        <fullName evidence="2">XRE family transcriptional regulator</fullName>
    </submittedName>
</protein>